<organism evidence="2 3">
    <name type="scientific">Haematococcus lacustris</name>
    <name type="common">Green alga</name>
    <name type="synonym">Haematococcus pluvialis</name>
    <dbReference type="NCBI Taxonomy" id="44745"/>
    <lineage>
        <taxon>Eukaryota</taxon>
        <taxon>Viridiplantae</taxon>
        <taxon>Chlorophyta</taxon>
        <taxon>core chlorophytes</taxon>
        <taxon>Chlorophyceae</taxon>
        <taxon>CS clade</taxon>
        <taxon>Chlamydomonadales</taxon>
        <taxon>Haematococcaceae</taxon>
        <taxon>Haematococcus</taxon>
    </lineage>
</organism>
<gene>
    <name evidence="2" type="ORF">HaLaN_01065</name>
</gene>
<feature type="compositionally biased region" description="Basic and acidic residues" evidence="1">
    <location>
        <begin position="52"/>
        <end position="68"/>
    </location>
</feature>
<feature type="compositionally biased region" description="Basic and acidic residues" evidence="1">
    <location>
        <begin position="85"/>
        <end position="95"/>
    </location>
</feature>
<evidence type="ECO:0000313" key="3">
    <source>
        <dbReference type="Proteomes" id="UP000485058"/>
    </source>
</evidence>
<dbReference type="Proteomes" id="UP000485058">
    <property type="component" value="Unassembled WGS sequence"/>
</dbReference>
<evidence type="ECO:0000313" key="2">
    <source>
        <dbReference type="EMBL" id="GFH06434.1"/>
    </source>
</evidence>
<comment type="caution">
    <text evidence="2">The sequence shown here is derived from an EMBL/GenBank/DDBJ whole genome shotgun (WGS) entry which is preliminary data.</text>
</comment>
<sequence length="205" mass="23156">MPECLATTTCIPPALYITAHFGRHSMNSRENSSCWEKPQPSQSTSRNGSAEAEGHRQAEARPGKEFERCVSLADCEQPSRSPQGKRREDRGGDWKTKRRQVRVRPRLVCPRIVFPRIVPWPAFKVPRGAVLRGCKKSWRAGVHSSESFGPLMTRNLAPFQSARLGRAKTSVICAIVRIREFRAAMVKSLAQTTYIDATLMPKEWH</sequence>
<keyword evidence="3" id="KW-1185">Reference proteome</keyword>
<feature type="region of interest" description="Disordered" evidence="1">
    <location>
        <begin position="27"/>
        <end position="97"/>
    </location>
</feature>
<reference evidence="2 3" key="1">
    <citation type="submission" date="2020-02" db="EMBL/GenBank/DDBJ databases">
        <title>Draft genome sequence of Haematococcus lacustris strain NIES-144.</title>
        <authorList>
            <person name="Morimoto D."/>
            <person name="Nakagawa S."/>
            <person name="Yoshida T."/>
            <person name="Sawayama S."/>
        </authorList>
    </citation>
    <scope>NUCLEOTIDE SEQUENCE [LARGE SCALE GENOMIC DNA]</scope>
    <source>
        <strain evidence="2 3">NIES-144</strain>
    </source>
</reference>
<feature type="compositionally biased region" description="Polar residues" evidence="1">
    <location>
        <begin position="28"/>
        <end position="48"/>
    </location>
</feature>
<proteinExistence type="predicted"/>
<dbReference type="EMBL" id="BLLF01000039">
    <property type="protein sequence ID" value="GFH06434.1"/>
    <property type="molecule type" value="Genomic_DNA"/>
</dbReference>
<protein>
    <submittedName>
        <fullName evidence="2">Uncharacterized protein</fullName>
    </submittedName>
</protein>
<name>A0A699YHR6_HAELA</name>
<dbReference type="AlphaFoldDB" id="A0A699YHR6"/>
<accession>A0A699YHR6</accession>
<evidence type="ECO:0000256" key="1">
    <source>
        <dbReference type="SAM" id="MobiDB-lite"/>
    </source>
</evidence>